<evidence type="ECO:0008006" key="4">
    <source>
        <dbReference type="Google" id="ProtNLM"/>
    </source>
</evidence>
<evidence type="ECO:0000256" key="1">
    <source>
        <dbReference type="SAM" id="Phobius"/>
    </source>
</evidence>
<protein>
    <recommendedName>
        <fullName evidence="4">Holin-like toxin</fullName>
    </recommendedName>
</protein>
<name>A0ABS2NIR7_9BACI</name>
<sequence length="29" mass="3238">MITIAEALTLTISFSLLVIAILSFRKDEK</sequence>
<dbReference type="Pfam" id="PF16935">
    <property type="entry name" value="Hol_Tox"/>
    <property type="match status" value="1"/>
</dbReference>
<accession>A0ABS2NIR7</accession>
<keyword evidence="1" id="KW-0812">Transmembrane</keyword>
<dbReference type="RefSeq" id="WP_239587754.1">
    <property type="nucleotide sequence ID" value="NZ_JAFBDZ010000005.1"/>
</dbReference>
<dbReference type="EMBL" id="JAFBDZ010000005">
    <property type="protein sequence ID" value="MBM7587754.1"/>
    <property type="molecule type" value="Genomic_DNA"/>
</dbReference>
<reference evidence="2 3" key="1">
    <citation type="submission" date="2021-01" db="EMBL/GenBank/DDBJ databases">
        <title>Genomic Encyclopedia of Type Strains, Phase IV (KMG-IV): sequencing the most valuable type-strain genomes for metagenomic binning, comparative biology and taxonomic classification.</title>
        <authorList>
            <person name="Goeker M."/>
        </authorList>
    </citation>
    <scope>NUCLEOTIDE SEQUENCE [LARGE SCALE GENOMIC DNA]</scope>
    <source>
        <strain evidence="2 3">DSM 24834</strain>
    </source>
</reference>
<evidence type="ECO:0000313" key="2">
    <source>
        <dbReference type="EMBL" id="MBM7587754.1"/>
    </source>
</evidence>
<feature type="transmembrane region" description="Helical" evidence="1">
    <location>
        <begin position="6"/>
        <end position="24"/>
    </location>
</feature>
<evidence type="ECO:0000313" key="3">
    <source>
        <dbReference type="Proteomes" id="UP001646157"/>
    </source>
</evidence>
<dbReference type="InterPro" id="IPR031616">
    <property type="entry name" value="BsrE-like"/>
</dbReference>
<keyword evidence="3" id="KW-1185">Reference proteome</keyword>
<dbReference type="Proteomes" id="UP001646157">
    <property type="component" value="Unassembled WGS sequence"/>
</dbReference>
<organism evidence="2 3">
    <name type="scientific">Rossellomorea pakistanensis</name>
    <dbReference type="NCBI Taxonomy" id="992288"/>
    <lineage>
        <taxon>Bacteria</taxon>
        <taxon>Bacillati</taxon>
        <taxon>Bacillota</taxon>
        <taxon>Bacilli</taxon>
        <taxon>Bacillales</taxon>
        <taxon>Bacillaceae</taxon>
        <taxon>Rossellomorea</taxon>
    </lineage>
</organism>
<comment type="caution">
    <text evidence="2">The sequence shown here is derived from an EMBL/GenBank/DDBJ whole genome shotgun (WGS) entry which is preliminary data.</text>
</comment>
<proteinExistence type="predicted"/>
<keyword evidence="1" id="KW-0472">Membrane</keyword>
<keyword evidence="1" id="KW-1133">Transmembrane helix</keyword>
<gene>
    <name evidence="2" type="ORF">JOC86_004328</name>
</gene>